<feature type="compositionally biased region" description="Polar residues" evidence="1">
    <location>
        <begin position="337"/>
        <end position="348"/>
    </location>
</feature>
<name>A0A7J7KA74_BUGNE</name>
<feature type="compositionally biased region" description="Polar residues" evidence="1">
    <location>
        <begin position="178"/>
        <end position="188"/>
    </location>
</feature>
<dbReference type="AlphaFoldDB" id="A0A7J7KA74"/>
<organism evidence="2 3">
    <name type="scientific">Bugula neritina</name>
    <name type="common">Brown bryozoan</name>
    <name type="synonym">Sertularia neritina</name>
    <dbReference type="NCBI Taxonomy" id="10212"/>
    <lineage>
        <taxon>Eukaryota</taxon>
        <taxon>Metazoa</taxon>
        <taxon>Spiralia</taxon>
        <taxon>Lophotrochozoa</taxon>
        <taxon>Bryozoa</taxon>
        <taxon>Gymnolaemata</taxon>
        <taxon>Cheilostomatida</taxon>
        <taxon>Flustrina</taxon>
        <taxon>Buguloidea</taxon>
        <taxon>Bugulidae</taxon>
        <taxon>Bugula</taxon>
    </lineage>
</organism>
<sequence length="517" mass="55963">MRESHYQTFGLDEDEVFETKPKFSDNNSSGLKANRILVVQPNEKNSAENSSKSPISVLCNDNSCKKAGSATSMKDNCCKEAVSATSMKDNSCKKALSITSTKDNSCKKAGSATSMKDNCCKEAASATSMKDNSCKKAGSAKSINDNSCKVPKKERTTSSGLVKDMLSAMPPAKRSEEPTFSSNKSKNPSALPETRLHIDSYPKELNPFNSKSSIASDNQKESSVKENSKVKDISEQCKLAKQKSSLGQPLAATLSSQTNDGAPLRSEATTPNIELKPVINPVCQKPSKNTCFTGIGTPKACPDGTCKRQTPIALTPIERKSCDSEESVRLRTNNLTPRLPSISRSATPTAAREADSEETLYTGVNPFIEAQVTKAARDALPEHLKEPLNNCYHEAVDMEQLKSHGSTRDVALHTYYEEPLCALDDGEILNIGKEAQLPQYTETYPMTVPQPVTTIEEGTTANLELNSRNSNNAELSDRSPSDCPIGTQSMLKRESTLGISLDNKAISAIGNPGYGYW</sequence>
<dbReference type="Proteomes" id="UP000593567">
    <property type="component" value="Unassembled WGS sequence"/>
</dbReference>
<feature type="compositionally biased region" description="Basic and acidic residues" evidence="1">
    <location>
        <begin position="218"/>
        <end position="229"/>
    </location>
</feature>
<protein>
    <submittedName>
        <fullName evidence="2">Uncharacterized protein</fullName>
    </submittedName>
</protein>
<evidence type="ECO:0000313" key="3">
    <source>
        <dbReference type="Proteomes" id="UP000593567"/>
    </source>
</evidence>
<feature type="compositionally biased region" description="Polar residues" evidence="1">
    <location>
        <begin position="242"/>
        <end position="260"/>
    </location>
</feature>
<keyword evidence="3" id="KW-1185">Reference proteome</keyword>
<gene>
    <name evidence="2" type="ORF">EB796_006573</name>
</gene>
<accession>A0A7J7KA74</accession>
<feature type="region of interest" description="Disordered" evidence="1">
    <location>
        <begin position="131"/>
        <end position="229"/>
    </location>
</feature>
<evidence type="ECO:0000256" key="1">
    <source>
        <dbReference type="SAM" id="MobiDB-lite"/>
    </source>
</evidence>
<reference evidence="2" key="1">
    <citation type="submission" date="2020-06" db="EMBL/GenBank/DDBJ databases">
        <title>Draft genome of Bugula neritina, a colonial animal packing powerful symbionts and potential medicines.</title>
        <authorList>
            <person name="Rayko M."/>
        </authorList>
    </citation>
    <scope>NUCLEOTIDE SEQUENCE [LARGE SCALE GENOMIC DNA]</scope>
    <source>
        <strain evidence="2">Kwan_BN1</strain>
    </source>
</reference>
<proteinExistence type="predicted"/>
<evidence type="ECO:0000313" key="2">
    <source>
        <dbReference type="EMBL" id="KAF6035117.1"/>
    </source>
</evidence>
<feature type="region of interest" description="Disordered" evidence="1">
    <location>
        <begin position="337"/>
        <end position="356"/>
    </location>
</feature>
<feature type="region of interest" description="Disordered" evidence="1">
    <location>
        <begin position="242"/>
        <end position="264"/>
    </location>
</feature>
<comment type="caution">
    <text evidence="2">The sequence shown here is derived from an EMBL/GenBank/DDBJ whole genome shotgun (WGS) entry which is preliminary data.</text>
</comment>
<feature type="compositionally biased region" description="Polar residues" evidence="1">
    <location>
        <begin position="207"/>
        <end position="217"/>
    </location>
</feature>
<dbReference type="EMBL" id="VXIV02000933">
    <property type="protein sequence ID" value="KAF6035117.1"/>
    <property type="molecule type" value="Genomic_DNA"/>
</dbReference>